<keyword evidence="3" id="KW-1185">Reference proteome</keyword>
<evidence type="ECO:0000313" key="3">
    <source>
        <dbReference type="Proteomes" id="UP001165986"/>
    </source>
</evidence>
<dbReference type="InterPro" id="IPR052535">
    <property type="entry name" value="Bacilysin_H2HPP_isomerase"/>
</dbReference>
<reference evidence="2" key="1">
    <citation type="submission" date="2019-07" db="EMBL/GenBank/DDBJ databases">
        <title>Toxilogical consequences of a new and cryptic species of cyanobacteria (Komarekiella delphini-convector) recovered from the epidermis of a bottlenose dolphin and 1500 ft. in the air.</title>
        <authorList>
            <person name="Brown A.O."/>
            <person name="Dvorak P."/>
            <person name="Villanueva C.D."/>
            <person name="Foss A.J."/>
            <person name="Garvey A.D."/>
            <person name="Gibson Q.A."/>
            <person name="Johansen J.R."/>
            <person name="Casamatta D.A."/>
        </authorList>
    </citation>
    <scope>NUCLEOTIDE SEQUENCE</scope>
    <source>
        <strain evidence="2">SJRDD-AB1</strain>
    </source>
</reference>
<protein>
    <submittedName>
        <fullName evidence="2">Cupin domain-containing protein</fullName>
    </submittedName>
</protein>
<comment type="caution">
    <text evidence="2">The sequence shown here is derived from an EMBL/GenBank/DDBJ whole genome shotgun (WGS) entry which is preliminary data.</text>
</comment>
<proteinExistence type="predicted"/>
<evidence type="ECO:0000313" key="2">
    <source>
        <dbReference type="EMBL" id="MBD6619330.1"/>
    </source>
</evidence>
<dbReference type="InterPro" id="IPR014710">
    <property type="entry name" value="RmlC-like_jellyroll"/>
</dbReference>
<dbReference type="Pfam" id="PF07883">
    <property type="entry name" value="Cupin_2"/>
    <property type="match status" value="2"/>
</dbReference>
<dbReference type="InterPro" id="IPR013096">
    <property type="entry name" value="Cupin_2"/>
</dbReference>
<dbReference type="SUPFAM" id="SSF51182">
    <property type="entry name" value="RmlC-like cupins"/>
    <property type="match status" value="1"/>
</dbReference>
<dbReference type="PANTHER" id="PTHR40112:SF1">
    <property type="entry name" value="H2HPP ISOMERASE"/>
    <property type="match status" value="1"/>
</dbReference>
<evidence type="ECO:0000259" key="1">
    <source>
        <dbReference type="Pfam" id="PF07883"/>
    </source>
</evidence>
<dbReference type="PANTHER" id="PTHR40112">
    <property type="entry name" value="H2HPP ISOMERASE"/>
    <property type="match status" value="1"/>
</dbReference>
<dbReference type="RefSeq" id="WP_191760527.1">
    <property type="nucleotide sequence ID" value="NZ_VJXY01000039.1"/>
</dbReference>
<dbReference type="CDD" id="cd20307">
    <property type="entry name" value="cupin_BacB_N"/>
    <property type="match status" value="1"/>
</dbReference>
<sequence length="235" mass="25812">MSKFFPVPKNTKINSDVELIAFECQDTLVQLVYLAPGANFALHEHLESQMGMIISGRLEMNVNGTKKIIEPLQQAYIANAYVPHGSVNIFSETALVFDVKRIVNSLTSEKTDEVFIKVSSIKDKLTGSLCKSIVASWFEIAIIEIPPGGIIPMHQSASEQMGIILNGQLIMSVGKEQQQLEYGSIYYAPADVFCGGYNSSNEVVSLVKILIPRCSHLSYQDASFSEITARSLTAT</sequence>
<dbReference type="Proteomes" id="UP001165986">
    <property type="component" value="Unassembled WGS sequence"/>
</dbReference>
<organism evidence="2 3">
    <name type="scientific">Komarekiella delphini-convector SJRDD-AB1</name>
    <dbReference type="NCBI Taxonomy" id="2593771"/>
    <lineage>
        <taxon>Bacteria</taxon>
        <taxon>Bacillati</taxon>
        <taxon>Cyanobacteriota</taxon>
        <taxon>Cyanophyceae</taxon>
        <taxon>Nostocales</taxon>
        <taxon>Nostocaceae</taxon>
        <taxon>Komarekiella</taxon>
        <taxon>Komarekiella delphini-convector</taxon>
    </lineage>
</organism>
<dbReference type="EMBL" id="VJXY01000039">
    <property type="protein sequence ID" value="MBD6619330.1"/>
    <property type="molecule type" value="Genomic_DNA"/>
</dbReference>
<feature type="domain" description="Cupin type-2" evidence="1">
    <location>
        <begin position="142"/>
        <end position="207"/>
    </location>
</feature>
<accession>A0AA40T291</accession>
<name>A0AA40T291_9NOST</name>
<dbReference type="InterPro" id="IPR011051">
    <property type="entry name" value="RmlC_Cupin_sf"/>
</dbReference>
<feature type="domain" description="Cupin type-2" evidence="1">
    <location>
        <begin position="31"/>
        <end position="99"/>
    </location>
</feature>
<gene>
    <name evidence="2" type="ORF">FNW02_26755</name>
</gene>
<dbReference type="AlphaFoldDB" id="A0AA40T291"/>
<dbReference type="Gene3D" id="2.60.120.10">
    <property type="entry name" value="Jelly Rolls"/>
    <property type="match status" value="2"/>
</dbReference>